<evidence type="ECO:0000313" key="3">
    <source>
        <dbReference type="EMBL" id="WQG90742.1"/>
    </source>
</evidence>
<dbReference type="EMBL" id="FPIZ01000042">
    <property type="protein sequence ID" value="SFW89674.1"/>
    <property type="molecule type" value="Genomic_DNA"/>
</dbReference>
<evidence type="ECO:0000313" key="2">
    <source>
        <dbReference type="EMBL" id="SFW89674.1"/>
    </source>
</evidence>
<evidence type="ECO:0000313" key="5">
    <source>
        <dbReference type="Proteomes" id="UP001326715"/>
    </source>
</evidence>
<feature type="compositionally biased region" description="Polar residues" evidence="1">
    <location>
        <begin position="448"/>
        <end position="478"/>
    </location>
</feature>
<sequence length="486" mass="53905">MIYNYRPGTNKLTYVKDTVNWARYGNDIDNQGYDNYKYDSVANIVSDRRAGVDSTRWNVYCKTSTIFKDDSTAIVYTYDVTGNRISKANDTTQTWYMRDARGNIRSVYTYNDTSVNKAQLSQIETNLYRSSRLDMNTLAINVQDLTTPTGTRMTGLGAGKNVTFIRGKKFFELTNHLGNVLATVSDRKLGVSLNNTTVDRYNAVIVNAQEYYPFGMLMPGRGGQIGTGRNIAGSIIRNGDTIPVIPTVIQRTNNLPATYMAAATISLEDGFASGDSDEFTTLMVDQANADAGSDNGVSYGITAKGYRYGFNGKENDVETGWQDYGMRIYDPRLGRFLSVDPLTNSFPWYTPYQFAGNKPIWAVDLDGAEELIPMFGIEPPMFSVNEAIETGVDAGAKVGGTYEGAGLGRALGNMQIDRIGLWQELPFNWTSFEPMPILPRIPFLKNPDATSVSESQANPNTVPQPKANPTRQFDPRQSPTKKDENE</sequence>
<dbReference type="NCBIfam" id="TIGR03696">
    <property type="entry name" value="Rhs_assc_core"/>
    <property type="match status" value="1"/>
</dbReference>
<dbReference type="EMBL" id="CP140154">
    <property type="protein sequence ID" value="WQG90742.1"/>
    <property type="molecule type" value="Genomic_DNA"/>
</dbReference>
<gene>
    <name evidence="2" type="ORF">SAMN05661012_06473</name>
    <name evidence="3" type="ORF">SR876_04480</name>
</gene>
<dbReference type="Gene3D" id="2.180.10.10">
    <property type="entry name" value="RHS repeat-associated core"/>
    <property type="match status" value="1"/>
</dbReference>
<reference evidence="3 5" key="2">
    <citation type="submission" date="2023-11" db="EMBL/GenBank/DDBJ databases">
        <title>MicrobeMod: A computational toolkit for identifying prokaryotic methylation and restriction-modification with nanopore sequencing.</title>
        <authorList>
            <person name="Crits-Christoph A."/>
            <person name="Kang S.C."/>
            <person name="Lee H."/>
            <person name="Ostrov N."/>
        </authorList>
    </citation>
    <scope>NUCLEOTIDE SEQUENCE [LARGE SCALE GENOMIC DNA]</scope>
    <source>
        <strain evidence="3 5">ATCC 23090</strain>
    </source>
</reference>
<proteinExistence type="predicted"/>
<protein>
    <submittedName>
        <fullName evidence="2">RHS repeat-associated core domain-containing protein</fullName>
    </submittedName>
</protein>
<dbReference type="PANTHER" id="PTHR32305:SF15">
    <property type="entry name" value="PROTEIN RHSA-RELATED"/>
    <property type="match status" value="1"/>
</dbReference>
<dbReference type="AlphaFoldDB" id="A0A1K1SZB9"/>
<dbReference type="PANTHER" id="PTHR32305">
    <property type="match status" value="1"/>
</dbReference>
<organism evidence="2 4">
    <name type="scientific">Chitinophaga sancti</name>
    <dbReference type="NCBI Taxonomy" id="1004"/>
    <lineage>
        <taxon>Bacteria</taxon>
        <taxon>Pseudomonadati</taxon>
        <taxon>Bacteroidota</taxon>
        <taxon>Chitinophagia</taxon>
        <taxon>Chitinophagales</taxon>
        <taxon>Chitinophagaceae</taxon>
        <taxon>Chitinophaga</taxon>
    </lineage>
</organism>
<dbReference type="Proteomes" id="UP001326715">
    <property type="component" value="Chromosome"/>
</dbReference>
<dbReference type="InterPro" id="IPR022385">
    <property type="entry name" value="Rhs_assc_core"/>
</dbReference>
<dbReference type="STRING" id="1004.SAMN05661012_06473"/>
<accession>A0A1K1SZB9</accession>
<reference evidence="2 4" key="1">
    <citation type="submission" date="2016-11" db="EMBL/GenBank/DDBJ databases">
        <authorList>
            <person name="Jaros S."/>
            <person name="Januszkiewicz K."/>
            <person name="Wedrychowicz H."/>
        </authorList>
    </citation>
    <scope>NUCLEOTIDE SEQUENCE [LARGE SCALE GENOMIC DNA]</scope>
    <source>
        <strain evidence="2 4">DSM 784</strain>
    </source>
</reference>
<dbReference type="Proteomes" id="UP000183788">
    <property type="component" value="Unassembled WGS sequence"/>
</dbReference>
<evidence type="ECO:0000256" key="1">
    <source>
        <dbReference type="SAM" id="MobiDB-lite"/>
    </source>
</evidence>
<dbReference type="InterPro" id="IPR050708">
    <property type="entry name" value="T6SS_VgrG/RHS"/>
</dbReference>
<evidence type="ECO:0000313" key="4">
    <source>
        <dbReference type="Proteomes" id="UP000183788"/>
    </source>
</evidence>
<keyword evidence="5" id="KW-1185">Reference proteome</keyword>
<dbReference type="RefSeq" id="WP_072366370.1">
    <property type="nucleotide sequence ID" value="NZ_CP139972.1"/>
</dbReference>
<name>A0A1K1SZB9_9BACT</name>
<feature type="region of interest" description="Disordered" evidence="1">
    <location>
        <begin position="446"/>
        <end position="486"/>
    </location>
</feature>